<evidence type="ECO:0000256" key="3">
    <source>
        <dbReference type="ARBA" id="ARBA00035643"/>
    </source>
</evidence>
<evidence type="ECO:0000313" key="5">
    <source>
        <dbReference type="EMBL" id="QQM39833.1"/>
    </source>
</evidence>
<feature type="region of interest" description="Disordered" evidence="4">
    <location>
        <begin position="259"/>
        <end position="281"/>
    </location>
</feature>
<accession>A0A7T7I2K9</accession>
<keyword evidence="6" id="KW-1185">Reference proteome</keyword>
<dbReference type="PANTHER" id="PTHR36852:SF1">
    <property type="entry name" value="PROTEIN GVPL 2"/>
    <property type="match status" value="1"/>
</dbReference>
<dbReference type="GO" id="GO:0031412">
    <property type="term" value="P:gas vesicle organization"/>
    <property type="evidence" value="ECO:0007669"/>
    <property type="project" value="InterPro"/>
</dbReference>
<dbReference type="Pfam" id="PF06386">
    <property type="entry name" value="GvpL_GvpF"/>
    <property type="match status" value="1"/>
</dbReference>
<evidence type="ECO:0000256" key="4">
    <source>
        <dbReference type="SAM" id="MobiDB-lite"/>
    </source>
</evidence>
<dbReference type="RefSeq" id="WP_200394968.1">
    <property type="nucleotide sequence ID" value="NZ_CP066831.1"/>
</dbReference>
<dbReference type="GO" id="GO:0031411">
    <property type="term" value="C:gas vesicle"/>
    <property type="evidence" value="ECO:0007669"/>
    <property type="project" value="UniProtKB-SubCell"/>
</dbReference>
<gene>
    <name evidence="5" type="ORF">JEQ17_10380</name>
</gene>
<dbReference type="KEGG" id="slf:JEQ17_10380"/>
<dbReference type="AlphaFoldDB" id="A0A7T7I2K9"/>
<name>A0A7T7I2K9_9ACTN</name>
<dbReference type="PANTHER" id="PTHR36852">
    <property type="entry name" value="PROTEIN GVPL 2"/>
    <property type="match status" value="1"/>
</dbReference>
<organism evidence="5 6">
    <name type="scientific">Streptomyces liliifuscus</name>
    <dbReference type="NCBI Taxonomy" id="2797636"/>
    <lineage>
        <taxon>Bacteria</taxon>
        <taxon>Bacillati</taxon>
        <taxon>Actinomycetota</taxon>
        <taxon>Actinomycetes</taxon>
        <taxon>Kitasatosporales</taxon>
        <taxon>Streptomycetaceae</taxon>
        <taxon>Streptomyces</taxon>
    </lineage>
</organism>
<reference evidence="5 6" key="1">
    <citation type="submission" date="2020-12" db="EMBL/GenBank/DDBJ databases">
        <title>A novel species.</title>
        <authorList>
            <person name="Li K."/>
        </authorList>
    </citation>
    <scope>NUCLEOTIDE SEQUENCE [LARGE SCALE GENOMIC DNA]</scope>
    <source>
        <strain evidence="5 6">ZYC-3</strain>
    </source>
</reference>
<sequence>MICEPETPPPADRTDAVYAYAVLLRNEAVERAARELCGVDGLPVRILRGTDTAAVVSDVPADAFTEEAVAQRLDDITDLERLARDHHQVIAALASHAALLPLRLATVYLDDDSLLRRLHADAGHFRTTLNQLEGHDEWGVKIYAHPPATTAPPGDRPRSGRDYLRARRTSREGHELAHQAAADLGARVDRTLAEANLATGVRHHRPQPAALSAKPGENVVNAAYLVPRQHTRSFQERVEALAAGTVGVRVEITGPWAPYSFASPPPEQAERTDPAIPRTTS</sequence>
<evidence type="ECO:0000313" key="6">
    <source>
        <dbReference type="Proteomes" id="UP000595636"/>
    </source>
</evidence>
<evidence type="ECO:0000256" key="1">
    <source>
        <dbReference type="ARBA" id="ARBA00022987"/>
    </source>
</evidence>
<dbReference type="InterPro" id="IPR009430">
    <property type="entry name" value="GvpL/GvpF"/>
</dbReference>
<proteinExistence type="inferred from homology"/>
<evidence type="ECO:0000256" key="2">
    <source>
        <dbReference type="ARBA" id="ARBA00035108"/>
    </source>
</evidence>
<dbReference type="Proteomes" id="UP000595636">
    <property type="component" value="Chromosome"/>
</dbReference>
<comment type="similarity">
    <text evidence="3">Belongs to the gas vesicle GvpF/GvpL family.</text>
</comment>
<comment type="subcellular location">
    <subcellularLocation>
        <location evidence="2">Gas vesicle</location>
    </subcellularLocation>
</comment>
<protein>
    <submittedName>
        <fullName evidence="5">GvpL/GvpF family gas vesicle protein</fullName>
    </submittedName>
</protein>
<dbReference type="EMBL" id="CP066831">
    <property type="protein sequence ID" value="QQM39833.1"/>
    <property type="molecule type" value="Genomic_DNA"/>
</dbReference>
<keyword evidence="1" id="KW-0304">Gas vesicle</keyword>